<feature type="transmembrane region" description="Helical" evidence="8">
    <location>
        <begin position="163"/>
        <end position="182"/>
    </location>
</feature>
<organism evidence="9 10">
    <name type="scientific">Planctobacterium marinum</name>
    <dbReference type="NCBI Taxonomy" id="1631968"/>
    <lineage>
        <taxon>Bacteria</taxon>
        <taxon>Pseudomonadati</taxon>
        <taxon>Pseudomonadota</taxon>
        <taxon>Gammaproteobacteria</taxon>
        <taxon>Alteromonadales</taxon>
        <taxon>Alteromonadaceae</taxon>
        <taxon>Planctobacterium</taxon>
    </lineage>
</organism>
<dbReference type="AlphaFoldDB" id="A0AA48HVX5"/>
<dbReference type="InterPro" id="IPR004254">
    <property type="entry name" value="AdipoR/HlyIII-related"/>
</dbReference>
<feature type="transmembrane region" description="Helical" evidence="8">
    <location>
        <begin position="189"/>
        <end position="207"/>
    </location>
</feature>
<gene>
    <name evidence="9" type="ORF">MACH26_10660</name>
</gene>
<feature type="transmembrane region" description="Helical" evidence="8">
    <location>
        <begin position="78"/>
        <end position="102"/>
    </location>
</feature>
<feature type="binding site" evidence="7">
    <location>
        <position position="189"/>
    </location>
    <ligand>
        <name>Zn(2+)</name>
        <dbReference type="ChEBI" id="CHEBI:29105"/>
    </ligand>
</feature>
<sequence length="212" mass="23461">MSAEAAQYSQCEEQINIWSHFIGLLLACAGLVMLVLKSYSLSYVALISAVIFGFSMVLLFLASTLYHRATNPGVRARLRVLDHCAIFVFIAGTYTPFTLLILPAATGWWIFGISWALATIGITLKLFFTGRFKLLSTGVYLFMGWLIVFVGKTLLENLSSQGFVWLAAGGVVYTVGALLYSFKRLAYTHAAFHIMVMIGGGCHYYAIYQHVL</sequence>
<feature type="transmembrane region" description="Helical" evidence="8">
    <location>
        <begin position="134"/>
        <end position="151"/>
    </location>
</feature>
<dbReference type="PANTHER" id="PTHR20855:SF3">
    <property type="entry name" value="LD03007P"/>
    <property type="match status" value="1"/>
</dbReference>
<keyword evidence="7" id="KW-0862">Zinc</keyword>
<dbReference type="GO" id="GO:0140911">
    <property type="term" value="F:pore-forming activity"/>
    <property type="evidence" value="ECO:0007669"/>
    <property type="project" value="InterPro"/>
</dbReference>
<proteinExistence type="inferred from homology"/>
<comment type="similarity">
    <text evidence="2">Belongs to the UPF0073 (Hly-III) family.</text>
</comment>
<dbReference type="GO" id="GO:0046872">
    <property type="term" value="F:metal ion binding"/>
    <property type="evidence" value="ECO:0007669"/>
    <property type="project" value="UniProtKB-KW"/>
</dbReference>
<dbReference type="GO" id="GO:0005886">
    <property type="term" value="C:plasma membrane"/>
    <property type="evidence" value="ECO:0007669"/>
    <property type="project" value="UniProtKB-SubCell"/>
</dbReference>
<keyword evidence="10" id="KW-1185">Reference proteome</keyword>
<reference evidence="9" key="1">
    <citation type="submission" date="2023-01" db="EMBL/GenBank/DDBJ databases">
        <title>Complete genome sequence of Planctobacterium marinum strain Dej080120_11.</title>
        <authorList>
            <person name="Ueki S."/>
            <person name="Maruyama F."/>
        </authorList>
    </citation>
    <scope>NUCLEOTIDE SEQUENCE</scope>
    <source>
        <strain evidence="9">Dej080120_11</strain>
    </source>
</reference>
<comment type="subcellular location">
    <subcellularLocation>
        <location evidence="1">Cell membrane</location>
        <topology evidence="1">Multi-pass membrane protein</topology>
    </subcellularLocation>
</comment>
<evidence type="ECO:0000256" key="7">
    <source>
        <dbReference type="PIRSR" id="PIRSR604254-1"/>
    </source>
</evidence>
<name>A0AA48HVX5_9ALTE</name>
<evidence type="ECO:0000256" key="5">
    <source>
        <dbReference type="ARBA" id="ARBA00022989"/>
    </source>
</evidence>
<dbReference type="InterPro" id="IPR005744">
    <property type="entry name" value="Hy-lIII"/>
</dbReference>
<evidence type="ECO:0000256" key="6">
    <source>
        <dbReference type="ARBA" id="ARBA00023136"/>
    </source>
</evidence>
<keyword evidence="4 8" id="KW-0812">Transmembrane</keyword>
<dbReference type="Pfam" id="PF03006">
    <property type="entry name" value="HlyIII"/>
    <property type="match status" value="1"/>
</dbReference>
<feature type="transmembrane region" description="Helical" evidence="8">
    <location>
        <begin position="17"/>
        <end position="36"/>
    </location>
</feature>
<evidence type="ECO:0000256" key="8">
    <source>
        <dbReference type="SAM" id="Phobius"/>
    </source>
</evidence>
<feature type="transmembrane region" description="Helical" evidence="8">
    <location>
        <begin position="42"/>
        <end position="66"/>
    </location>
</feature>
<feature type="binding site" evidence="7">
    <location>
        <position position="193"/>
    </location>
    <ligand>
        <name>Zn(2+)</name>
        <dbReference type="ChEBI" id="CHEBI:29105"/>
    </ligand>
</feature>
<accession>A0AA48HVX5</accession>
<dbReference type="NCBIfam" id="TIGR01065">
    <property type="entry name" value="hlyIII"/>
    <property type="match status" value="1"/>
</dbReference>
<evidence type="ECO:0000256" key="3">
    <source>
        <dbReference type="ARBA" id="ARBA00022475"/>
    </source>
</evidence>
<feature type="transmembrane region" description="Helical" evidence="8">
    <location>
        <begin position="108"/>
        <end position="127"/>
    </location>
</feature>
<dbReference type="KEGG" id="pmaw:MACH26_10660"/>
<keyword evidence="3" id="KW-1003">Cell membrane</keyword>
<evidence type="ECO:0000256" key="4">
    <source>
        <dbReference type="ARBA" id="ARBA00022692"/>
    </source>
</evidence>
<feature type="binding site" evidence="7">
    <location>
        <position position="67"/>
    </location>
    <ligand>
        <name>Zn(2+)</name>
        <dbReference type="ChEBI" id="CHEBI:29105"/>
    </ligand>
</feature>
<dbReference type="EMBL" id="AP027272">
    <property type="protein sequence ID" value="BDX05545.1"/>
    <property type="molecule type" value="Genomic_DNA"/>
</dbReference>
<evidence type="ECO:0000256" key="2">
    <source>
        <dbReference type="ARBA" id="ARBA00008488"/>
    </source>
</evidence>
<dbReference type="RefSeq" id="WP_338291523.1">
    <property type="nucleotide sequence ID" value="NZ_AP027272.1"/>
</dbReference>
<evidence type="ECO:0000256" key="1">
    <source>
        <dbReference type="ARBA" id="ARBA00004651"/>
    </source>
</evidence>
<keyword evidence="5 8" id="KW-1133">Transmembrane helix</keyword>
<dbReference type="PANTHER" id="PTHR20855">
    <property type="entry name" value="ADIPOR/PROGESTIN RECEPTOR-RELATED"/>
    <property type="match status" value="1"/>
</dbReference>
<evidence type="ECO:0000313" key="9">
    <source>
        <dbReference type="EMBL" id="BDX05545.1"/>
    </source>
</evidence>
<protein>
    <submittedName>
        <fullName evidence="9">Hemolysin D</fullName>
    </submittedName>
</protein>
<evidence type="ECO:0000313" key="10">
    <source>
        <dbReference type="Proteomes" id="UP001333710"/>
    </source>
</evidence>
<dbReference type="Proteomes" id="UP001333710">
    <property type="component" value="Chromosome"/>
</dbReference>
<keyword evidence="7" id="KW-0479">Metal-binding</keyword>
<keyword evidence="6 8" id="KW-0472">Membrane</keyword>